<accession>A0A3R7L515</accession>
<dbReference type="Pfam" id="PF13279">
    <property type="entry name" value="4HBT_2"/>
    <property type="match status" value="1"/>
</dbReference>
<comment type="caution">
    <text evidence="1">The sequence shown here is derived from an EMBL/GenBank/DDBJ whole genome shotgun (WGS) entry which is preliminary data.</text>
</comment>
<sequence>MAFMLLLRAVGYCMYGALQRRQLLRANPQAVVDPLKKHHTRVYAGIRMADIFGHVNNAKYLEICELARWHCAGYTGLVGAHWRTRTSFIVASVSVQYVRELPPCRSYLVTTEVLGFEEAGPVAPERPASVREEGGAAKTLLPPAGRLVMMHEIWSMDKKTLYAGILLRAALVGDSTSPFAIPSGDRRRGKHALLDSRSLFAVDRSLEEVNRQAESNLKGLHKRLGFQPSQEGFLGEPWIEASRRLEKEWRSRLRSAKEP</sequence>
<proteinExistence type="predicted"/>
<name>A0A3R7L515_9TRYP</name>
<evidence type="ECO:0000313" key="1">
    <source>
        <dbReference type="EMBL" id="RNF16305.1"/>
    </source>
</evidence>
<dbReference type="AlphaFoldDB" id="A0A3R7L515"/>
<keyword evidence="2" id="KW-1185">Reference proteome</keyword>
<organism evidence="1 2">
    <name type="scientific">Trypanosoma conorhini</name>
    <dbReference type="NCBI Taxonomy" id="83891"/>
    <lineage>
        <taxon>Eukaryota</taxon>
        <taxon>Discoba</taxon>
        <taxon>Euglenozoa</taxon>
        <taxon>Kinetoplastea</taxon>
        <taxon>Metakinetoplastina</taxon>
        <taxon>Trypanosomatida</taxon>
        <taxon>Trypanosomatidae</taxon>
        <taxon>Trypanosoma</taxon>
    </lineage>
</organism>
<dbReference type="PANTHER" id="PTHR12475">
    <property type="match status" value="1"/>
</dbReference>
<gene>
    <name evidence="1" type="ORF">Tco025E_05231</name>
</gene>
<reference evidence="1 2" key="1">
    <citation type="journal article" date="2018" name="BMC Genomics">
        <title>Genomic comparison of Trypanosoma conorhini and Trypanosoma rangeli to Trypanosoma cruzi strains of high and low virulence.</title>
        <authorList>
            <person name="Bradwell K.R."/>
            <person name="Koparde V.N."/>
            <person name="Matveyev A.V."/>
            <person name="Serrano M.G."/>
            <person name="Alves J.M."/>
            <person name="Parikh H."/>
            <person name="Huang B."/>
            <person name="Lee V."/>
            <person name="Espinosa-Alvarez O."/>
            <person name="Ortiz P.A."/>
            <person name="Costa-Martins A.G."/>
            <person name="Teixeira M.M."/>
            <person name="Buck G.A."/>
        </authorList>
    </citation>
    <scope>NUCLEOTIDE SEQUENCE [LARGE SCALE GENOMIC DNA]</scope>
    <source>
        <strain evidence="1 2">025E</strain>
    </source>
</reference>
<dbReference type="Proteomes" id="UP000284403">
    <property type="component" value="Unassembled WGS sequence"/>
</dbReference>
<dbReference type="PANTHER" id="PTHR12475:SF4">
    <property type="entry name" value="PROTEIN THEM6"/>
    <property type="match status" value="1"/>
</dbReference>
<dbReference type="Gene3D" id="3.10.129.10">
    <property type="entry name" value="Hotdog Thioesterase"/>
    <property type="match status" value="1"/>
</dbReference>
<dbReference type="SUPFAM" id="SSF54637">
    <property type="entry name" value="Thioesterase/thiol ester dehydrase-isomerase"/>
    <property type="match status" value="1"/>
</dbReference>
<dbReference type="RefSeq" id="XP_029227760.1">
    <property type="nucleotide sequence ID" value="XM_029372132.1"/>
</dbReference>
<dbReference type="OrthoDB" id="265761at2759"/>
<dbReference type="EMBL" id="MKKU01000298">
    <property type="protein sequence ID" value="RNF16305.1"/>
    <property type="molecule type" value="Genomic_DNA"/>
</dbReference>
<evidence type="ECO:0000313" key="2">
    <source>
        <dbReference type="Proteomes" id="UP000284403"/>
    </source>
</evidence>
<dbReference type="InterPro" id="IPR051490">
    <property type="entry name" value="THEM6_lcsJ_thioesterase"/>
</dbReference>
<dbReference type="InterPro" id="IPR029069">
    <property type="entry name" value="HotDog_dom_sf"/>
</dbReference>
<protein>
    <submittedName>
        <fullName evidence="1">Uncharacterized protein</fullName>
    </submittedName>
</protein>
<dbReference type="GeneID" id="40318842"/>